<protein>
    <recommendedName>
        <fullName evidence="1">PatA-like N-terminal domain-containing protein</fullName>
    </recommendedName>
</protein>
<proteinExistence type="predicted"/>
<evidence type="ECO:0000313" key="2">
    <source>
        <dbReference type="EMBL" id="AKF10587.1"/>
    </source>
</evidence>
<sequence>MLRGDLATMPLTDVLQWAEAARRNVRIEIERESGLGAWMITHEREVIASSMPHVRGVLASDGTPDAPGPGLRAAAIESLLDLFLETQGRFTLRDVSESGPASSEAAVKLAVPLGFLVMEGLRQLDEWPRLASTYPDDAARLRAIGTAPDDELGAVQAAILEQARRPFGSGTPTLAEMQLVLGLSRTALLRRVDELRAIGCVEVEGALPGARDLAATLIDQAAVLVREEQFAEAAHVLRSLLASSPADTRVRRLLEQTERAHLAACYAQLAKTDVVRIARPPSSAISSADQALLDALAQKPRSVAALTLLSPLRELETLLALIRLRKKGIVEVSPA</sequence>
<organism evidence="2 3">
    <name type="scientific">Sandaracinus amylolyticus</name>
    <dbReference type="NCBI Taxonomy" id="927083"/>
    <lineage>
        <taxon>Bacteria</taxon>
        <taxon>Pseudomonadati</taxon>
        <taxon>Myxococcota</taxon>
        <taxon>Polyangia</taxon>
        <taxon>Polyangiales</taxon>
        <taxon>Sandaracinaceae</taxon>
        <taxon>Sandaracinus</taxon>
    </lineage>
</organism>
<dbReference type="KEGG" id="samy:DB32_007736"/>
<name>A0A0F6W925_9BACT</name>
<evidence type="ECO:0000313" key="3">
    <source>
        <dbReference type="Proteomes" id="UP000034883"/>
    </source>
</evidence>
<dbReference type="EMBL" id="CP011125">
    <property type="protein sequence ID" value="AKF10587.1"/>
    <property type="molecule type" value="Genomic_DNA"/>
</dbReference>
<gene>
    <name evidence="2" type="ORF">DB32_007736</name>
</gene>
<evidence type="ECO:0000259" key="1">
    <source>
        <dbReference type="Pfam" id="PF14332"/>
    </source>
</evidence>
<keyword evidence="3" id="KW-1185">Reference proteome</keyword>
<dbReference type="InterPro" id="IPR025497">
    <property type="entry name" value="PatA-like_N"/>
</dbReference>
<dbReference type="AlphaFoldDB" id="A0A0F6W925"/>
<dbReference type="Proteomes" id="UP000034883">
    <property type="component" value="Chromosome"/>
</dbReference>
<feature type="domain" description="PatA-like N-terminal" evidence="1">
    <location>
        <begin position="3"/>
        <end position="127"/>
    </location>
</feature>
<dbReference type="OrthoDB" id="5522768at2"/>
<dbReference type="RefSeq" id="WP_053237538.1">
    <property type="nucleotide sequence ID" value="NZ_CP011125.1"/>
</dbReference>
<accession>A0A0F6W925</accession>
<reference evidence="2 3" key="1">
    <citation type="submission" date="2015-03" db="EMBL/GenBank/DDBJ databases">
        <title>Genome assembly of Sandaracinus amylolyticus DSM 53668.</title>
        <authorList>
            <person name="Sharma G."/>
            <person name="Subramanian S."/>
        </authorList>
    </citation>
    <scope>NUCLEOTIDE SEQUENCE [LARGE SCALE GENOMIC DNA]</scope>
    <source>
        <strain evidence="2 3">DSM 53668</strain>
    </source>
</reference>
<dbReference type="Pfam" id="PF14332">
    <property type="entry name" value="DUF4388"/>
    <property type="match status" value="1"/>
</dbReference>
<dbReference type="STRING" id="927083.DB32_007736"/>